<keyword evidence="2" id="KW-1185">Reference proteome</keyword>
<dbReference type="RefSeq" id="WP_163012993.1">
    <property type="nucleotide sequence ID" value="NZ_CADFDZ010000006.1"/>
</dbReference>
<evidence type="ECO:0000313" key="2">
    <source>
        <dbReference type="Proteomes" id="UP000268684"/>
    </source>
</evidence>
<gene>
    <name evidence="1" type="ORF">BSTAB16_6163</name>
</gene>
<dbReference type="GeneID" id="71060142"/>
<protein>
    <submittedName>
        <fullName evidence="1">Uncharacterized protein</fullName>
    </submittedName>
</protein>
<dbReference type="Proteomes" id="UP000268684">
    <property type="component" value="Chromosome II"/>
</dbReference>
<dbReference type="EMBL" id="LR025743">
    <property type="protein sequence ID" value="VBB15965.1"/>
    <property type="molecule type" value="Genomic_DNA"/>
</dbReference>
<dbReference type="AlphaFoldDB" id="A0AAJ5ND22"/>
<reference evidence="1 2" key="1">
    <citation type="submission" date="2017-11" db="EMBL/GenBank/DDBJ databases">
        <authorList>
            <person name="Seth-Smith MB H."/>
        </authorList>
    </citation>
    <scope>NUCLEOTIDE SEQUENCE [LARGE SCALE GENOMIC DNA]</scope>
    <source>
        <strain evidence="1">E</strain>
    </source>
</reference>
<organism evidence="1 2">
    <name type="scientific">Burkholderia stabilis</name>
    <dbReference type="NCBI Taxonomy" id="95485"/>
    <lineage>
        <taxon>Bacteria</taxon>
        <taxon>Pseudomonadati</taxon>
        <taxon>Pseudomonadota</taxon>
        <taxon>Betaproteobacteria</taxon>
        <taxon>Burkholderiales</taxon>
        <taxon>Burkholderiaceae</taxon>
        <taxon>Burkholderia</taxon>
        <taxon>Burkholderia cepacia complex</taxon>
    </lineage>
</organism>
<proteinExistence type="predicted"/>
<sequence>MTERDYEIADLSKELLGRIVQGTVASGAPVDAAQCAALAVQCATALVDMLEARSG</sequence>
<evidence type="ECO:0000313" key="1">
    <source>
        <dbReference type="EMBL" id="VBB15965.1"/>
    </source>
</evidence>
<accession>A0AAJ5ND22</accession>
<name>A0AAJ5ND22_9BURK</name>